<name>A0A396GK68_MEDTR</name>
<gene>
    <name evidence="2" type="ORF">MtrunA17_Chr8g0366901</name>
</gene>
<keyword evidence="1" id="KW-0812">Transmembrane</keyword>
<dbReference type="Proteomes" id="UP000265566">
    <property type="component" value="Chromosome 8"/>
</dbReference>
<organism evidence="2">
    <name type="scientific">Medicago truncatula</name>
    <name type="common">Barrel medic</name>
    <name type="synonym">Medicago tribuloides</name>
    <dbReference type="NCBI Taxonomy" id="3880"/>
    <lineage>
        <taxon>Eukaryota</taxon>
        <taxon>Viridiplantae</taxon>
        <taxon>Streptophyta</taxon>
        <taxon>Embryophyta</taxon>
        <taxon>Tracheophyta</taxon>
        <taxon>Spermatophyta</taxon>
        <taxon>Magnoliopsida</taxon>
        <taxon>eudicotyledons</taxon>
        <taxon>Gunneridae</taxon>
        <taxon>Pentapetalae</taxon>
        <taxon>rosids</taxon>
        <taxon>fabids</taxon>
        <taxon>Fabales</taxon>
        <taxon>Fabaceae</taxon>
        <taxon>Papilionoideae</taxon>
        <taxon>50 kb inversion clade</taxon>
        <taxon>NPAAA clade</taxon>
        <taxon>Hologalegina</taxon>
        <taxon>IRL clade</taxon>
        <taxon>Trifolieae</taxon>
        <taxon>Medicago</taxon>
    </lineage>
</organism>
<feature type="transmembrane region" description="Helical" evidence="1">
    <location>
        <begin position="20"/>
        <end position="37"/>
    </location>
</feature>
<evidence type="ECO:0000256" key="1">
    <source>
        <dbReference type="SAM" id="Phobius"/>
    </source>
</evidence>
<evidence type="ECO:0008006" key="3">
    <source>
        <dbReference type="Google" id="ProtNLM"/>
    </source>
</evidence>
<keyword evidence="1" id="KW-1133">Transmembrane helix</keyword>
<dbReference type="EMBL" id="PSQE01000008">
    <property type="protein sequence ID" value="RHN41516.1"/>
    <property type="molecule type" value="Genomic_DNA"/>
</dbReference>
<proteinExistence type="predicted"/>
<protein>
    <recommendedName>
        <fullName evidence="3">Transmembrane protein</fullName>
    </recommendedName>
</protein>
<sequence>MYTDEFYLGNCAFHSCARQIILFTLVIRLIYLYYLVLDCNILYKILENYTGYYSL</sequence>
<dbReference type="AlphaFoldDB" id="A0A396GK68"/>
<keyword evidence="1" id="KW-0472">Membrane</keyword>
<accession>A0A396GK68</accession>
<evidence type="ECO:0000313" key="2">
    <source>
        <dbReference type="EMBL" id="RHN41516.1"/>
    </source>
</evidence>
<dbReference type="Gramene" id="rna47849">
    <property type="protein sequence ID" value="RHN41516.1"/>
    <property type="gene ID" value="gene47849"/>
</dbReference>
<reference evidence="2" key="1">
    <citation type="journal article" date="2018" name="Nat. Plants">
        <title>Whole-genome landscape of Medicago truncatula symbiotic genes.</title>
        <authorList>
            <person name="Pecrix Y."/>
            <person name="Gamas P."/>
            <person name="Carrere S."/>
        </authorList>
    </citation>
    <scope>NUCLEOTIDE SEQUENCE</scope>
    <source>
        <tissue evidence="2">Leaves</tissue>
    </source>
</reference>
<comment type="caution">
    <text evidence="2">The sequence shown here is derived from an EMBL/GenBank/DDBJ whole genome shotgun (WGS) entry which is preliminary data.</text>
</comment>